<dbReference type="PROSITE" id="PS50012">
    <property type="entry name" value="RCC1_3"/>
    <property type="match status" value="1"/>
</dbReference>
<evidence type="ECO:0000313" key="9">
    <source>
        <dbReference type="EMBL" id="KAK8886630.1"/>
    </source>
</evidence>
<dbReference type="PANTHER" id="PTHR11042">
    <property type="entry name" value="EUKARYOTIC TRANSLATION INITIATION FACTOR 2-ALPHA KINASE EIF2-ALPHA KINASE -RELATED"/>
    <property type="match status" value="1"/>
</dbReference>
<dbReference type="Gene3D" id="2.130.10.30">
    <property type="entry name" value="Regulator of chromosome condensation 1/beta-lactamase-inhibitor protein II"/>
    <property type="match status" value="1"/>
</dbReference>
<feature type="compositionally biased region" description="Basic and acidic residues" evidence="7">
    <location>
        <begin position="271"/>
        <end position="280"/>
    </location>
</feature>
<dbReference type="InterPro" id="IPR000408">
    <property type="entry name" value="Reg_chr_condens"/>
</dbReference>
<name>A0ABR2K6A9_9EUKA</name>
<evidence type="ECO:0000256" key="7">
    <source>
        <dbReference type="SAM" id="MobiDB-lite"/>
    </source>
</evidence>
<evidence type="ECO:0000256" key="6">
    <source>
        <dbReference type="PROSITE-ProRule" id="PRU00235"/>
    </source>
</evidence>
<dbReference type="GO" id="GO:0016301">
    <property type="term" value="F:kinase activity"/>
    <property type="evidence" value="ECO:0007669"/>
    <property type="project" value="UniProtKB-KW"/>
</dbReference>
<dbReference type="SUPFAM" id="SSF56112">
    <property type="entry name" value="Protein kinase-like (PK-like)"/>
    <property type="match status" value="1"/>
</dbReference>
<evidence type="ECO:0000256" key="5">
    <source>
        <dbReference type="ARBA" id="ARBA00037982"/>
    </source>
</evidence>
<dbReference type="InterPro" id="IPR000719">
    <property type="entry name" value="Prot_kinase_dom"/>
</dbReference>
<feature type="repeat" description="RCC1" evidence="6">
    <location>
        <begin position="145"/>
        <end position="197"/>
    </location>
</feature>
<dbReference type="InterPro" id="IPR008271">
    <property type="entry name" value="Ser/Thr_kinase_AS"/>
</dbReference>
<evidence type="ECO:0000313" key="10">
    <source>
        <dbReference type="Proteomes" id="UP001470230"/>
    </source>
</evidence>
<feature type="region of interest" description="Disordered" evidence="7">
    <location>
        <begin position="261"/>
        <end position="324"/>
    </location>
</feature>
<gene>
    <name evidence="9" type="ORF">M9Y10_042095</name>
</gene>
<evidence type="ECO:0000256" key="3">
    <source>
        <dbReference type="ARBA" id="ARBA00022777"/>
    </source>
</evidence>
<keyword evidence="4" id="KW-0067">ATP-binding</keyword>
<keyword evidence="3 9" id="KW-0418">Kinase</keyword>
<keyword evidence="2" id="KW-0547">Nucleotide-binding</keyword>
<dbReference type="PROSITE" id="PS00108">
    <property type="entry name" value="PROTEIN_KINASE_ST"/>
    <property type="match status" value="1"/>
</dbReference>
<organism evidence="9 10">
    <name type="scientific">Tritrichomonas musculus</name>
    <dbReference type="NCBI Taxonomy" id="1915356"/>
    <lineage>
        <taxon>Eukaryota</taxon>
        <taxon>Metamonada</taxon>
        <taxon>Parabasalia</taxon>
        <taxon>Tritrichomonadida</taxon>
        <taxon>Tritrichomonadidae</taxon>
        <taxon>Tritrichomonas</taxon>
    </lineage>
</organism>
<evidence type="ECO:0000256" key="1">
    <source>
        <dbReference type="ARBA" id="ARBA00022679"/>
    </source>
</evidence>
<dbReference type="InterPro" id="IPR009091">
    <property type="entry name" value="RCC1/BLIP-II"/>
</dbReference>
<feature type="compositionally biased region" description="Basic and acidic residues" evidence="7">
    <location>
        <begin position="292"/>
        <end position="324"/>
    </location>
</feature>
<comment type="caution">
    <text evidence="9">The sequence shown here is derived from an EMBL/GenBank/DDBJ whole genome shotgun (WGS) entry which is preliminary data.</text>
</comment>
<keyword evidence="10" id="KW-1185">Reference proteome</keyword>
<dbReference type="EMBL" id="JAPFFF010000007">
    <property type="protein sequence ID" value="KAK8886630.1"/>
    <property type="molecule type" value="Genomic_DNA"/>
</dbReference>
<comment type="similarity">
    <text evidence="5">Belongs to the protein kinase superfamily. Ser/Thr protein kinase family. GCN2 subfamily.</text>
</comment>
<feature type="domain" description="Protein kinase" evidence="8">
    <location>
        <begin position="375"/>
        <end position="544"/>
    </location>
</feature>
<dbReference type="PROSITE" id="PS50011">
    <property type="entry name" value="PROTEIN_KINASE_DOM"/>
    <property type="match status" value="1"/>
</dbReference>
<dbReference type="InterPro" id="IPR011009">
    <property type="entry name" value="Kinase-like_dom_sf"/>
</dbReference>
<evidence type="ECO:0000259" key="8">
    <source>
        <dbReference type="PROSITE" id="PS50011"/>
    </source>
</evidence>
<dbReference type="Pfam" id="PF00069">
    <property type="entry name" value="Pkinase"/>
    <property type="match status" value="1"/>
</dbReference>
<accession>A0ABR2K6A9</accession>
<dbReference type="Proteomes" id="UP001470230">
    <property type="component" value="Unassembled WGS sequence"/>
</dbReference>
<reference evidence="9 10" key="1">
    <citation type="submission" date="2024-04" db="EMBL/GenBank/DDBJ databases">
        <title>Tritrichomonas musculus Genome.</title>
        <authorList>
            <person name="Alves-Ferreira E."/>
            <person name="Grigg M."/>
            <person name="Lorenzi H."/>
            <person name="Galac M."/>
        </authorList>
    </citation>
    <scope>NUCLEOTIDE SEQUENCE [LARGE SCALE GENOMIC DNA]</scope>
    <source>
        <strain evidence="9 10">EAF2021</strain>
    </source>
</reference>
<evidence type="ECO:0000256" key="4">
    <source>
        <dbReference type="ARBA" id="ARBA00022840"/>
    </source>
</evidence>
<dbReference type="InterPro" id="IPR050339">
    <property type="entry name" value="CC_SR_Kinase"/>
</dbReference>
<sequence length="544" mass="60294">MDSKGWFNPGKSKKDLHLVYLNGKTQSEPITLNTGFKVPVALYGGNRTAVAIDSHGGVIVITENMLEKEIFKPIMVKLPNSEKSIHIACCDKSILVLTKFGKVYSSNISYSNTLSLFTEVSELNDKKIVHVSGTYEHFLALADDGKVYGQGSNNNCKLGLRKDTTGVDEFTQIPSLEICKIKDVYAGKENSLFIGKKGMVLGCGCCANGELFMATGNSYSQIFTPAESLIRKDTTFCIAGYDLSCACVGCEAPPNSPNMPHTTKYPQLIDPDFKPPEKVTSKTSSALNVKPSKTDKRSAESPKLKEHEEKVKSQSKEISSLKEIEKQQENKIKELQSQLKKASSQSAGSLSFDPFEKEEEANENYFIGEDDEANHEVIKRIGEGASAVTYKVFDKKAEKTMCKKVLKIDPNTTFKNAQDAMKEYEILYSIRHPCICRAIAINTTEPADEGMTTIALFLEFLNYGLKDCLDKKMIDNTLKTRIVIEVVHGMKFIHTHGMIHRDLKIENIMLNSVFESKLVDLGLVKIDECVHGANSALQTMTKGI</sequence>
<dbReference type="CDD" id="cd00180">
    <property type="entry name" value="PKc"/>
    <property type="match status" value="1"/>
</dbReference>
<dbReference type="SUPFAM" id="SSF50985">
    <property type="entry name" value="RCC1/BLIP-II"/>
    <property type="match status" value="1"/>
</dbReference>
<evidence type="ECO:0000256" key="2">
    <source>
        <dbReference type="ARBA" id="ARBA00022741"/>
    </source>
</evidence>
<protein>
    <submittedName>
        <fullName evidence="9">Protein kinase domain</fullName>
    </submittedName>
</protein>
<dbReference type="Gene3D" id="1.10.510.10">
    <property type="entry name" value="Transferase(Phosphotransferase) domain 1"/>
    <property type="match status" value="1"/>
</dbReference>
<proteinExistence type="inferred from homology"/>
<dbReference type="SMART" id="SM00220">
    <property type="entry name" value="S_TKc"/>
    <property type="match status" value="1"/>
</dbReference>
<keyword evidence="1" id="KW-0808">Transferase</keyword>